<dbReference type="InterPro" id="IPR052897">
    <property type="entry name" value="Sec-Metab_Biosynth_Hydrolase"/>
</dbReference>
<name>A0A4R1L5N5_9BACT</name>
<evidence type="ECO:0000259" key="1">
    <source>
        <dbReference type="Pfam" id="PF12697"/>
    </source>
</evidence>
<reference evidence="2 3" key="1">
    <citation type="submission" date="2019-03" db="EMBL/GenBank/DDBJ databases">
        <title>Genomic Encyclopedia of Type Strains, Phase IV (KMG-IV): sequencing the most valuable type-strain genomes for metagenomic binning, comparative biology and taxonomic classification.</title>
        <authorList>
            <person name="Goeker M."/>
        </authorList>
    </citation>
    <scope>NUCLEOTIDE SEQUENCE [LARGE SCALE GENOMIC DNA]</scope>
    <source>
        <strain evidence="2 3">DSM 103428</strain>
    </source>
</reference>
<evidence type="ECO:0000313" key="2">
    <source>
        <dbReference type="EMBL" id="TCK72487.1"/>
    </source>
</evidence>
<protein>
    <submittedName>
        <fullName evidence="2">Pimeloyl-ACP methyl ester carboxylesterase</fullName>
    </submittedName>
</protein>
<evidence type="ECO:0000313" key="3">
    <source>
        <dbReference type="Proteomes" id="UP000295210"/>
    </source>
</evidence>
<feature type="domain" description="AB hydrolase-1" evidence="1">
    <location>
        <begin position="10"/>
        <end position="221"/>
    </location>
</feature>
<organism evidence="2 3">
    <name type="scientific">Acidipila rosea</name>
    <dbReference type="NCBI Taxonomy" id="768535"/>
    <lineage>
        <taxon>Bacteria</taxon>
        <taxon>Pseudomonadati</taxon>
        <taxon>Acidobacteriota</taxon>
        <taxon>Terriglobia</taxon>
        <taxon>Terriglobales</taxon>
        <taxon>Acidobacteriaceae</taxon>
        <taxon>Acidipila</taxon>
    </lineage>
</organism>
<sequence length="232" mass="24294">MSQASQVKNIVLVHGAFADGSSWSKVIPLLQANGFKVTSVQNHLTSFNDDVASTKRALAAQDGPVILVGHSYGGVVITEAGNDPKVAGLVYVAAFAPDAGQSIVEISKDFPKPIGLDKVVPQQDGFLLLSADGVATGFAQDLSKEEQALITSVQPQTHGSIFVAQPTQAAWHSKPSWYIVATEDNMIAPEQEVSMAKQINAATTTLPSSHVVMLSHPKEVALIIADAAAGAK</sequence>
<dbReference type="InterPro" id="IPR029058">
    <property type="entry name" value="AB_hydrolase_fold"/>
</dbReference>
<dbReference type="EMBL" id="SMGK01000003">
    <property type="protein sequence ID" value="TCK72487.1"/>
    <property type="molecule type" value="Genomic_DNA"/>
</dbReference>
<dbReference type="SUPFAM" id="SSF53474">
    <property type="entry name" value="alpha/beta-Hydrolases"/>
    <property type="match status" value="1"/>
</dbReference>
<dbReference type="RefSeq" id="WP_131995857.1">
    <property type="nucleotide sequence ID" value="NZ_SMGK01000003.1"/>
</dbReference>
<gene>
    <name evidence="2" type="ORF">C7378_2068</name>
</gene>
<dbReference type="Proteomes" id="UP000295210">
    <property type="component" value="Unassembled WGS sequence"/>
</dbReference>
<dbReference type="OrthoDB" id="110365at2"/>
<dbReference type="Pfam" id="PF12697">
    <property type="entry name" value="Abhydrolase_6"/>
    <property type="match status" value="1"/>
</dbReference>
<dbReference type="PANTHER" id="PTHR37017">
    <property type="entry name" value="AB HYDROLASE-1 DOMAIN-CONTAINING PROTEIN-RELATED"/>
    <property type="match status" value="1"/>
</dbReference>
<dbReference type="PANTHER" id="PTHR37017:SF11">
    <property type="entry name" value="ESTERASE_LIPASE_THIOESTERASE DOMAIN-CONTAINING PROTEIN"/>
    <property type="match status" value="1"/>
</dbReference>
<keyword evidence="3" id="KW-1185">Reference proteome</keyword>
<dbReference type="Gene3D" id="3.40.50.1820">
    <property type="entry name" value="alpha/beta hydrolase"/>
    <property type="match status" value="1"/>
</dbReference>
<dbReference type="InterPro" id="IPR000073">
    <property type="entry name" value="AB_hydrolase_1"/>
</dbReference>
<dbReference type="AlphaFoldDB" id="A0A4R1L5N5"/>
<accession>A0A4R1L5N5</accession>
<proteinExistence type="predicted"/>
<comment type="caution">
    <text evidence="2">The sequence shown here is derived from an EMBL/GenBank/DDBJ whole genome shotgun (WGS) entry which is preliminary data.</text>
</comment>